<dbReference type="EMBL" id="HACG01002642">
    <property type="protein sequence ID" value="CEK49507.1"/>
    <property type="molecule type" value="Transcribed_RNA"/>
</dbReference>
<proteinExistence type="predicted"/>
<evidence type="ECO:0000313" key="1">
    <source>
        <dbReference type="EMBL" id="CEK49507.1"/>
    </source>
</evidence>
<reference evidence="1" key="1">
    <citation type="submission" date="2014-12" db="EMBL/GenBank/DDBJ databases">
        <title>Insight into the proteome of Arion vulgaris.</title>
        <authorList>
            <person name="Aradska J."/>
            <person name="Bulat T."/>
            <person name="Smidak R."/>
            <person name="Sarate P."/>
            <person name="Gangsoo J."/>
            <person name="Sialana F."/>
            <person name="Bilban M."/>
            <person name="Lubec G."/>
        </authorList>
    </citation>
    <scope>NUCLEOTIDE SEQUENCE</scope>
    <source>
        <tissue evidence="1">Skin</tissue>
    </source>
</reference>
<name>A0A0B6XZN3_9EUPU</name>
<sequence>MDGDNTTPSHLTTGIKHLIEETGPANDIDTDSYYSPFGYLTNFTRDIFVELDRTN</sequence>
<accession>A0A0B6XZN3</accession>
<dbReference type="AlphaFoldDB" id="A0A0B6XZN3"/>
<organism evidence="1">
    <name type="scientific">Arion vulgaris</name>
    <dbReference type="NCBI Taxonomy" id="1028688"/>
    <lineage>
        <taxon>Eukaryota</taxon>
        <taxon>Metazoa</taxon>
        <taxon>Spiralia</taxon>
        <taxon>Lophotrochozoa</taxon>
        <taxon>Mollusca</taxon>
        <taxon>Gastropoda</taxon>
        <taxon>Heterobranchia</taxon>
        <taxon>Euthyneura</taxon>
        <taxon>Panpulmonata</taxon>
        <taxon>Eupulmonata</taxon>
        <taxon>Stylommatophora</taxon>
        <taxon>Helicina</taxon>
        <taxon>Arionoidea</taxon>
        <taxon>Arionidae</taxon>
        <taxon>Arion</taxon>
    </lineage>
</organism>
<gene>
    <name evidence="1" type="primary">ORF7964</name>
</gene>
<protein>
    <submittedName>
        <fullName evidence="1">Uncharacterized protein</fullName>
    </submittedName>
</protein>